<dbReference type="EMBL" id="LXQA010302604">
    <property type="protein sequence ID" value="MCI42283.1"/>
    <property type="molecule type" value="Genomic_DNA"/>
</dbReference>
<accession>A0A392S074</accession>
<evidence type="ECO:0000313" key="3">
    <source>
        <dbReference type="Proteomes" id="UP000265520"/>
    </source>
</evidence>
<name>A0A392S074_9FABA</name>
<proteinExistence type="predicted"/>
<comment type="caution">
    <text evidence="2">The sequence shown here is derived from an EMBL/GenBank/DDBJ whole genome shotgun (WGS) entry which is preliminary data.</text>
</comment>
<keyword evidence="3" id="KW-1185">Reference proteome</keyword>
<protein>
    <submittedName>
        <fullName evidence="2">Uncharacterized protein</fullName>
    </submittedName>
</protein>
<reference evidence="2 3" key="1">
    <citation type="journal article" date="2018" name="Front. Plant Sci.">
        <title>Red Clover (Trifolium pratense) and Zigzag Clover (T. medium) - A Picture of Genomic Similarities and Differences.</title>
        <authorList>
            <person name="Dluhosova J."/>
            <person name="Istvanek J."/>
            <person name="Nedelnik J."/>
            <person name="Repkova J."/>
        </authorList>
    </citation>
    <scope>NUCLEOTIDE SEQUENCE [LARGE SCALE GENOMIC DNA]</scope>
    <source>
        <strain evidence="3">cv. 10/8</strain>
        <tissue evidence="2">Leaf</tissue>
    </source>
</reference>
<feature type="region of interest" description="Disordered" evidence="1">
    <location>
        <begin position="1"/>
        <end position="55"/>
    </location>
</feature>
<feature type="non-terminal residue" evidence="2">
    <location>
        <position position="1"/>
    </location>
</feature>
<evidence type="ECO:0000313" key="2">
    <source>
        <dbReference type="EMBL" id="MCI42283.1"/>
    </source>
</evidence>
<evidence type="ECO:0000256" key="1">
    <source>
        <dbReference type="SAM" id="MobiDB-lite"/>
    </source>
</evidence>
<feature type="compositionally biased region" description="Basic and acidic residues" evidence="1">
    <location>
        <begin position="1"/>
        <end position="12"/>
    </location>
</feature>
<sequence length="55" mass="6302">KASEYRRNKTDRSQAPGEKQQARRSTKLRLPKRPLKNMHARCSSLQGSLSDHALL</sequence>
<feature type="compositionally biased region" description="Basic residues" evidence="1">
    <location>
        <begin position="22"/>
        <end position="39"/>
    </location>
</feature>
<dbReference type="AlphaFoldDB" id="A0A392S074"/>
<dbReference type="Proteomes" id="UP000265520">
    <property type="component" value="Unassembled WGS sequence"/>
</dbReference>
<organism evidence="2 3">
    <name type="scientific">Trifolium medium</name>
    <dbReference type="NCBI Taxonomy" id="97028"/>
    <lineage>
        <taxon>Eukaryota</taxon>
        <taxon>Viridiplantae</taxon>
        <taxon>Streptophyta</taxon>
        <taxon>Embryophyta</taxon>
        <taxon>Tracheophyta</taxon>
        <taxon>Spermatophyta</taxon>
        <taxon>Magnoliopsida</taxon>
        <taxon>eudicotyledons</taxon>
        <taxon>Gunneridae</taxon>
        <taxon>Pentapetalae</taxon>
        <taxon>rosids</taxon>
        <taxon>fabids</taxon>
        <taxon>Fabales</taxon>
        <taxon>Fabaceae</taxon>
        <taxon>Papilionoideae</taxon>
        <taxon>50 kb inversion clade</taxon>
        <taxon>NPAAA clade</taxon>
        <taxon>Hologalegina</taxon>
        <taxon>IRL clade</taxon>
        <taxon>Trifolieae</taxon>
        <taxon>Trifolium</taxon>
    </lineage>
</organism>